<evidence type="ECO:0000313" key="1">
    <source>
        <dbReference type="EMBL" id="KAK4029985.1"/>
    </source>
</evidence>
<evidence type="ECO:0000313" key="2">
    <source>
        <dbReference type="Proteomes" id="UP001234178"/>
    </source>
</evidence>
<comment type="caution">
    <text evidence="1">The sequence shown here is derived from an EMBL/GenBank/DDBJ whole genome shotgun (WGS) entry which is preliminary data.</text>
</comment>
<accession>A0ABR0AY18</accession>
<protein>
    <submittedName>
        <fullName evidence="1">Uncharacterized protein</fullName>
    </submittedName>
</protein>
<reference evidence="1 2" key="1">
    <citation type="journal article" date="2023" name="Nucleic Acids Res.">
        <title>The hologenome of Daphnia magna reveals possible DNA methylation and microbiome-mediated evolution of the host genome.</title>
        <authorList>
            <person name="Chaturvedi A."/>
            <person name="Li X."/>
            <person name="Dhandapani V."/>
            <person name="Marshall H."/>
            <person name="Kissane S."/>
            <person name="Cuenca-Cambronero M."/>
            <person name="Asole G."/>
            <person name="Calvet F."/>
            <person name="Ruiz-Romero M."/>
            <person name="Marangio P."/>
            <person name="Guigo R."/>
            <person name="Rago D."/>
            <person name="Mirbahai L."/>
            <person name="Eastwood N."/>
            <person name="Colbourne J.K."/>
            <person name="Zhou J."/>
            <person name="Mallon E."/>
            <person name="Orsini L."/>
        </authorList>
    </citation>
    <scope>NUCLEOTIDE SEQUENCE [LARGE SCALE GENOMIC DNA]</scope>
    <source>
        <strain evidence="1">LRV0_1</strain>
    </source>
</reference>
<keyword evidence="2" id="KW-1185">Reference proteome</keyword>
<dbReference type="EMBL" id="JAOYFB010000039">
    <property type="protein sequence ID" value="KAK4029985.1"/>
    <property type="molecule type" value="Genomic_DNA"/>
</dbReference>
<sequence length="81" mass="9253">MALECGRLLGLSLCRIQLTDKSANLKAPMPKRRGRFLAENGTHFNSNTQFDFRRSSELQISLSRNILIILFTLTMKGNIKR</sequence>
<name>A0ABR0AY18_9CRUS</name>
<dbReference type="Proteomes" id="UP001234178">
    <property type="component" value="Unassembled WGS sequence"/>
</dbReference>
<proteinExistence type="predicted"/>
<organism evidence="1 2">
    <name type="scientific">Daphnia magna</name>
    <dbReference type="NCBI Taxonomy" id="35525"/>
    <lineage>
        <taxon>Eukaryota</taxon>
        <taxon>Metazoa</taxon>
        <taxon>Ecdysozoa</taxon>
        <taxon>Arthropoda</taxon>
        <taxon>Crustacea</taxon>
        <taxon>Branchiopoda</taxon>
        <taxon>Diplostraca</taxon>
        <taxon>Cladocera</taxon>
        <taxon>Anomopoda</taxon>
        <taxon>Daphniidae</taxon>
        <taxon>Daphnia</taxon>
    </lineage>
</organism>
<gene>
    <name evidence="1" type="ORF">OUZ56_022942</name>
</gene>